<name>A0ABY8Q6I3_9RHOB</name>
<dbReference type="Gene3D" id="3.10.620.30">
    <property type="match status" value="1"/>
</dbReference>
<protein>
    <submittedName>
        <fullName evidence="1">Uncharacterized protein</fullName>
    </submittedName>
</protein>
<dbReference type="Proteomes" id="UP001230978">
    <property type="component" value="Chromosome"/>
</dbReference>
<dbReference type="EMBL" id="CP124535">
    <property type="protein sequence ID" value="WGV15885.1"/>
    <property type="molecule type" value="Genomic_DNA"/>
</dbReference>
<keyword evidence="2" id="KW-1185">Reference proteome</keyword>
<evidence type="ECO:0000313" key="2">
    <source>
        <dbReference type="Proteomes" id="UP001230978"/>
    </source>
</evidence>
<accession>A0ABY8Q6I3</accession>
<reference evidence="1 2" key="1">
    <citation type="submission" date="2023-04" db="EMBL/GenBank/DDBJ databases">
        <title>YMD61, complete Genome.</title>
        <authorList>
            <person name="Zhang J."/>
        </authorList>
    </citation>
    <scope>NUCLEOTIDE SEQUENCE [LARGE SCALE GENOMIC DNA]</scope>
    <source>
        <strain evidence="1 2">YMD61</strain>
    </source>
</reference>
<evidence type="ECO:0000313" key="1">
    <source>
        <dbReference type="EMBL" id="WGV15885.1"/>
    </source>
</evidence>
<dbReference type="RefSeq" id="WP_281465685.1">
    <property type="nucleotide sequence ID" value="NZ_CP124535.1"/>
</dbReference>
<gene>
    <name evidence="1" type="ORF">QF092_16785</name>
</gene>
<proteinExistence type="predicted"/>
<sequence>MARTHPNVGSCVAYQDAYLAAGWPRGATIDTIKQIDSLVRKRMVLRNDVGTDVWTPLTEALIAGKRAVGDCDDMSISNAQLAVCAGMPADRLGLLITASPNSASGELHMLAFYKDPTDQTWVFGDTFGRPRALSRVSQRLIFMAYLNDITRWYGLLGRDAPSLGTSDIPATSAIPPLINGEPAFASCNFDWEQPGQ</sequence>
<organism evidence="1 2">
    <name type="scientific">Fuscovulum ytuae</name>
    <dbReference type="NCBI Taxonomy" id="3042299"/>
    <lineage>
        <taxon>Bacteria</taxon>
        <taxon>Pseudomonadati</taxon>
        <taxon>Pseudomonadota</taxon>
        <taxon>Alphaproteobacteria</taxon>
        <taxon>Rhodobacterales</taxon>
        <taxon>Paracoccaceae</taxon>
        <taxon>Fuscovulum</taxon>
    </lineage>
</organism>